<keyword evidence="1" id="KW-0067">ATP-binding</keyword>
<gene>
    <name evidence="3" type="ORF">BSONL12_09137</name>
</gene>
<dbReference type="InterPro" id="IPR000719">
    <property type="entry name" value="Prot_kinase_dom"/>
</dbReference>
<dbReference type="Proteomes" id="UP000011907">
    <property type="component" value="Unassembled WGS sequence"/>
</dbReference>
<dbReference type="Pfam" id="PF00069">
    <property type="entry name" value="Pkinase"/>
    <property type="match status" value="1"/>
</dbReference>
<dbReference type="InterPro" id="IPR011009">
    <property type="entry name" value="Kinase-like_dom_sf"/>
</dbReference>
<evidence type="ECO:0000313" key="4">
    <source>
        <dbReference type="Proteomes" id="UP000011907"/>
    </source>
</evidence>
<comment type="caution">
    <text evidence="3">The sequence shown here is derived from an EMBL/GenBank/DDBJ whole genome shotgun (WGS) entry which is preliminary data.</text>
</comment>
<dbReference type="PROSITE" id="PS50011">
    <property type="entry name" value="PROTEIN_KINASE_DOM"/>
    <property type="match status" value="1"/>
</dbReference>
<feature type="binding site" evidence="1">
    <location>
        <position position="73"/>
    </location>
    <ligand>
        <name>ATP</name>
        <dbReference type="ChEBI" id="CHEBI:30616"/>
    </ligand>
</feature>
<dbReference type="EMBL" id="AOFM01000006">
    <property type="protein sequence ID" value="EME75139.1"/>
    <property type="molecule type" value="Genomic_DNA"/>
</dbReference>
<dbReference type="AlphaFoldDB" id="M5P6T7"/>
<protein>
    <submittedName>
        <fullName evidence="3">Serine/threonine-protein kinase YrzF</fullName>
    </submittedName>
</protein>
<accession>M5P6T7</accession>
<evidence type="ECO:0000313" key="3">
    <source>
        <dbReference type="EMBL" id="EME75139.1"/>
    </source>
</evidence>
<keyword evidence="1" id="KW-0547">Nucleotide-binding</keyword>
<dbReference type="InterPro" id="IPR017441">
    <property type="entry name" value="Protein_kinase_ATP_BS"/>
</dbReference>
<organism evidence="3 4">
    <name type="scientific">Bacillus sonorensis L12</name>
    <dbReference type="NCBI Taxonomy" id="1274524"/>
    <lineage>
        <taxon>Bacteria</taxon>
        <taxon>Bacillati</taxon>
        <taxon>Bacillota</taxon>
        <taxon>Bacilli</taxon>
        <taxon>Bacillales</taxon>
        <taxon>Bacillaceae</taxon>
        <taxon>Bacillus</taxon>
    </lineage>
</organism>
<feature type="domain" description="Protein kinase" evidence="2">
    <location>
        <begin position="46"/>
        <end position="235"/>
    </location>
</feature>
<proteinExistence type="predicted"/>
<dbReference type="GO" id="GO:0004672">
    <property type="term" value="F:protein kinase activity"/>
    <property type="evidence" value="ECO:0007669"/>
    <property type="project" value="InterPro"/>
</dbReference>
<name>M5P6T7_9BACI</name>
<keyword evidence="3" id="KW-0808">Transferase</keyword>
<keyword evidence="3" id="KW-0418">Kinase</keyword>
<dbReference type="SMART" id="SM00220">
    <property type="entry name" value="S_TKc"/>
    <property type="match status" value="1"/>
</dbReference>
<dbReference type="Gene3D" id="1.10.510.10">
    <property type="entry name" value="Transferase(Phosphotransferase) domain 1"/>
    <property type="match status" value="1"/>
</dbReference>
<dbReference type="STRING" id="1274524.BSONL12_09137"/>
<dbReference type="RefSeq" id="WP_006637824.1">
    <property type="nucleotide sequence ID" value="NZ_AOFM01000006.1"/>
</dbReference>
<dbReference type="GeneID" id="92854397"/>
<dbReference type="PROSITE" id="PS00107">
    <property type="entry name" value="PROTEIN_KINASE_ATP"/>
    <property type="match status" value="1"/>
</dbReference>
<evidence type="ECO:0000256" key="1">
    <source>
        <dbReference type="PROSITE-ProRule" id="PRU10141"/>
    </source>
</evidence>
<evidence type="ECO:0000259" key="2">
    <source>
        <dbReference type="PROSITE" id="PS50011"/>
    </source>
</evidence>
<reference evidence="3 4" key="1">
    <citation type="journal article" date="2013" name="Genome Announc.">
        <title>Draft Whole-Genome Sequence of Bacillus sonorensis Strain L12, a Source of Nonribosomal Lipopeptides.</title>
        <authorList>
            <person name="Adimpong D.B."/>
            <person name="Sorensen K.I."/>
            <person name="Nielsen D.S."/>
            <person name="Thorsen L."/>
            <person name="Rasmussen T.B."/>
            <person name="Derkx P.M."/>
            <person name="Jespersen L."/>
        </authorList>
    </citation>
    <scope>NUCLEOTIDE SEQUENCE [LARGE SCALE GENOMIC DNA]</scope>
    <source>
        <strain evidence="3 4">L12</strain>
    </source>
</reference>
<sequence>MYKQHYRDSLRALKKKVNSGVTKAKTYAEAVIYNTKKRFNKLVKKPDEIELIGKGRSAYVFKLTDQGREMALKVFFPEFRKTAEKEAEIYKKLSDSSYYPDIYETGHSYILMEYIQGHTFYECLNKGIPIQDDMIKEVDRALNDARRRGLNPSDIHLRNLILTPSGQIKVIDVARFLQTKECTQWDDLKTAYQIFYKKNGFPQKLPKLWMEMISFLYKRSWLQKQWAARKNKFLS</sequence>
<dbReference type="PATRIC" id="fig|1274524.3.peg.1983"/>
<dbReference type="GO" id="GO:0005524">
    <property type="term" value="F:ATP binding"/>
    <property type="evidence" value="ECO:0007669"/>
    <property type="project" value="UniProtKB-UniRule"/>
</dbReference>
<dbReference type="SUPFAM" id="SSF56112">
    <property type="entry name" value="Protein kinase-like (PK-like)"/>
    <property type="match status" value="1"/>
</dbReference>
<dbReference type="PANTHER" id="PTHR37171:SF1">
    <property type="entry name" value="SERINE_THREONINE-PROTEIN KINASE YRZF-RELATED"/>
    <property type="match status" value="1"/>
</dbReference>
<dbReference type="eggNOG" id="COG2112">
    <property type="taxonomic scope" value="Bacteria"/>
</dbReference>
<dbReference type="InterPro" id="IPR052396">
    <property type="entry name" value="Meiotic_Drive_Suppr_Kinase"/>
</dbReference>
<dbReference type="PANTHER" id="PTHR37171">
    <property type="entry name" value="SERINE/THREONINE-PROTEIN KINASE YRZF-RELATED"/>
    <property type="match status" value="1"/>
</dbReference>